<keyword evidence="1" id="KW-0472">Membrane</keyword>
<evidence type="ECO:0000256" key="1">
    <source>
        <dbReference type="SAM" id="Phobius"/>
    </source>
</evidence>
<sequence>MKRRRDDRGVTAVEYIGFLPILILVGICLVQFGLAAYTMQQAGTAARTAARIGSQGSDAEGRAAGEAAVSDLVRGGTRVDMGGSFDDAEATATVRIPSIIPGFDFDPVKRTSTMPRD</sequence>
<dbReference type="Pfam" id="PF07811">
    <property type="entry name" value="TadE"/>
    <property type="match status" value="1"/>
</dbReference>
<organism evidence="3 4">
    <name type="scientific">Streptomyces lunaelactis</name>
    <dbReference type="NCBI Taxonomy" id="1535768"/>
    <lineage>
        <taxon>Bacteria</taxon>
        <taxon>Bacillati</taxon>
        <taxon>Actinomycetota</taxon>
        <taxon>Actinomycetes</taxon>
        <taxon>Kitasatosporales</taxon>
        <taxon>Streptomycetaceae</taxon>
        <taxon>Streptomyces</taxon>
    </lineage>
</organism>
<dbReference type="KEGG" id="slk:SLUN_25490"/>
<proteinExistence type="predicted"/>
<keyword evidence="1" id="KW-1133">Transmembrane helix</keyword>
<name>A0A2R4T7C1_9ACTN</name>
<dbReference type="GeneID" id="55658606"/>
<accession>A0A2R4T7C1</accession>
<evidence type="ECO:0000313" key="4">
    <source>
        <dbReference type="Proteomes" id="UP000244201"/>
    </source>
</evidence>
<dbReference type="EMBL" id="CP026304">
    <property type="protein sequence ID" value="AVZ75039.1"/>
    <property type="molecule type" value="Genomic_DNA"/>
</dbReference>
<gene>
    <name evidence="3" type="ORF">SLUN_25490</name>
</gene>
<feature type="domain" description="TadE-like" evidence="2">
    <location>
        <begin position="9"/>
        <end position="51"/>
    </location>
</feature>
<dbReference type="InterPro" id="IPR012495">
    <property type="entry name" value="TadE-like_dom"/>
</dbReference>
<dbReference type="RefSeq" id="WP_108152045.1">
    <property type="nucleotide sequence ID" value="NZ_CP026304.1"/>
</dbReference>
<protein>
    <submittedName>
        <fullName evidence="3">Septum formation initiator</fullName>
    </submittedName>
</protein>
<evidence type="ECO:0000313" key="3">
    <source>
        <dbReference type="EMBL" id="AVZ75039.1"/>
    </source>
</evidence>
<evidence type="ECO:0000259" key="2">
    <source>
        <dbReference type="Pfam" id="PF07811"/>
    </source>
</evidence>
<reference evidence="3 4" key="1">
    <citation type="submission" date="2018-01" db="EMBL/GenBank/DDBJ databases">
        <title>Complete genome sequence of Streptomyces lunaelactis MM109T, a Ferroverdin A producer isolated from cave moonmilk deposits.</title>
        <authorList>
            <person name="Naome A."/>
            <person name="Martinet L."/>
            <person name="Maciejewska M."/>
            <person name="Anderssen S."/>
            <person name="Adam D."/>
            <person name="Tenconi E."/>
            <person name="Deflandre B."/>
            <person name="Arguelles-Arias A."/>
            <person name="Calusinska M."/>
            <person name="Copieters W."/>
            <person name="Karim L."/>
            <person name="Hanikenne M."/>
            <person name="Baurain D."/>
            <person name="van Wezel G."/>
            <person name="Smargiasso N."/>
            <person name="de Pauw E."/>
            <person name="Delfosse P."/>
            <person name="Rigali S."/>
        </authorList>
    </citation>
    <scope>NUCLEOTIDE SEQUENCE [LARGE SCALE GENOMIC DNA]</scope>
    <source>
        <strain evidence="3 4">MM109</strain>
    </source>
</reference>
<dbReference type="OrthoDB" id="4335656at2"/>
<keyword evidence="1" id="KW-0812">Transmembrane</keyword>
<dbReference type="Proteomes" id="UP000244201">
    <property type="component" value="Chromosome"/>
</dbReference>
<dbReference type="AlphaFoldDB" id="A0A2R4T7C1"/>
<feature type="transmembrane region" description="Helical" evidence="1">
    <location>
        <begin position="12"/>
        <end position="37"/>
    </location>
</feature>
<keyword evidence="4" id="KW-1185">Reference proteome</keyword>